<keyword evidence="5" id="KW-0378">Hydrolase</keyword>
<feature type="active site" description="Charge relay system" evidence="7">
    <location>
        <position position="162"/>
    </location>
</feature>
<comment type="similarity">
    <text evidence="1">Belongs to the peptidase S1C family.</text>
</comment>
<dbReference type="CDD" id="cd10839">
    <property type="entry name" value="cpPDZ1_DegP-like"/>
    <property type="match status" value="1"/>
</dbReference>
<dbReference type="AlphaFoldDB" id="A0A1F7FHS8"/>
<feature type="region of interest" description="Disordered" evidence="9">
    <location>
        <begin position="95"/>
        <end position="114"/>
    </location>
</feature>
<evidence type="ECO:0000256" key="9">
    <source>
        <dbReference type="SAM" id="MobiDB-lite"/>
    </source>
</evidence>
<sequence length="501" mass="52965">MNSILCACIVACLLAGNALSTERPAKGSITFGSSKTLSTQAPNAKAASIAFVEVAKFVKSSVVSVTSQKILKRQAYPNMYGNPFDFFFGTPFDQQNPGRRPQQQAPEQEFKQQGLGSGVIVSKDGYILTNNHVVEGADEITISLPGNKDIEADIIGTDTLADVAVLKLKESVKDLPVAALGNSDSVEVGEWVLAIGNPFSKQLSQTVTAGIVSAKGRNAGINRYENFIQTDASINPGNSGGALVNLKGEVIGINTAIMSRSGGNVGIGFAIPINMARKVMEDLIYVGKVSRGWLGVVMQPIDNTMAEALGLKDNSGILVQKVLAGSPADKAGIKNGDALIAVDGTKIQDKDHLKDLIGNTAPNTKIDVTVVREKKEKHLKVVLAELPSGAEQGAVSDEAGAEDLIGLAVRDMTPDLAQQYGLEGDDKGALITGISMKSSAGNTDLRVGDLIQKINNADIKNASDYHSAVKKASVGQSLLMYVKRGKDNFFVGIKIREKKKD</sequence>
<feature type="active site" description="Charge relay system" evidence="7">
    <location>
        <position position="239"/>
    </location>
</feature>
<evidence type="ECO:0000313" key="12">
    <source>
        <dbReference type="EMBL" id="OGK06037.1"/>
    </source>
</evidence>
<protein>
    <recommendedName>
        <fullName evidence="11">PDZ domain-containing protein</fullName>
    </recommendedName>
</protein>
<name>A0A1F7FHS8_UNCRA</name>
<evidence type="ECO:0000256" key="4">
    <source>
        <dbReference type="ARBA" id="ARBA00022737"/>
    </source>
</evidence>
<feature type="binding site" evidence="8">
    <location>
        <begin position="237"/>
        <end position="239"/>
    </location>
    <ligand>
        <name>substrate</name>
    </ligand>
</feature>
<dbReference type="InterPro" id="IPR009003">
    <property type="entry name" value="Peptidase_S1_PA"/>
</dbReference>
<dbReference type="InterPro" id="IPR001940">
    <property type="entry name" value="Peptidase_S1C"/>
</dbReference>
<dbReference type="Pfam" id="PF13180">
    <property type="entry name" value="PDZ_2"/>
    <property type="match status" value="1"/>
</dbReference>
<organism evidence="12 13">
    <name type="scientific">Candidatus Raymondbacteria bacterium RIFOXYD12_FULL_49_13</name>
    <dbReference type="NCBI Taxonomy" id="1817890"/>
    <lineage>
        <taxon>Bacteria</taxon>
        <taxon>Raymondiibacteriota</taxon>
    </lineage>
</organism>
<dbReference type="EMBL" id="MFYX01000041">
    <property type="protein sequence ID" value="OGK06037.1"/>
    <property type="molecule type" value="Genomic_DNA"/>
</dbReference>
<keyword evidence="3 10" id="KW-0732">Signal</keyword>
<dbReference type="SUPFAM" id="SSF50156">
    <property type="entry name" value="PDZ domain-like"/>
    <property type="match status" value="2"/>
</dbReference>
<evidence type="ECO:0000256" key="1">
    <source>
        <dbReference type="ARBA" id="ARBA00010541"/>
    </source>
</evidence>
<dbReference type="Pfam" id="PF00595">
    <property type="entry name" value="PDZ"/>
    <property type="match status" value="1"/>
</dbReference>
<feature type="binding site" evidence="8">
    <location>
        <position position="132"/>
    </location>
    <ligand>
        <name>substrate</name>
    </ligand>
</feature>
<dbReference type="NCBIfam" id="TIGR02037">
    <property type="entry name" value="degP_htrA_DO"/>
    <property type="match status" value="1"/>
</dbReference>
<dbReference type="GO" id="GO:0004252">
    <property type="term" value="F:serine-type endopeptidase activity"/>
    <property type="evidence" value="ECO:0007669"/>
    <property type="project" value="InterPro"/>
</dbReference>
<dbReference type="GO" id="GO:0006508">
    <property type="term" value="P:proteolysis"/>
    <property type="evidence" value="ECO:0007669"/>
    <property type="project" value="UniProtKB-KW"/>
</dbReference>
<proteinExistence type="inferred from homology"/>
<evidence type="ECO:0000256" key="10">
    <source>
        <dbReference type="SAM" id="SignalP"/>
    </source>
</evidence>
<dbReference type="Pfam" id="PF13365">
    <property type="entry name" value="Trypsin_2"/>
    <property type="match status" value="1"/>
</dbReference>
<dbReference type="InterPro" id="IPR001478">
    <property type="entry name" value="PDZ"/>
</dbReference>
<keyword evidence="4" id="KW-0677">Repeat</keyword>
<keyword evidence="6" id="KW-0720">Serine protease</keyword>
<dbReference type="Gene3D" id="2.40.10.120">
    <property type="match status" value="1"/>
</dbReference>
<feature type="compositionally biased region" description="Low complexity" evidence="9">
    <location>
        <begin position="101"/>
        <end position="113"/>
    </location>
</feature>
<evidence type="ECO:0000259" key="11">
    <source>
        <dbReference type="PROSITE" id="PS50106"/>
    </source>
</evidence>
<feature type="active site" description="Charge relay system" evidence="7">
    <location>
        <position position="132"/>
    </location>
</feature>
<dbReference type="InterPro" id="IPR036034">
    <property type="entry name" value="PDZ_sf"/>
</dbReference>
<feature type="chain" id="PRO_5009528727" description="PDZ domain-containing protein" evidence="10">
    <location>
        <begin position="21"/>
        <end position="501"/>
    </location>
</feature>
<evidence type="ECO:0000256" key="6">
    <source>
        <dbReference type="ARBA" id="ARBA00022825"/>
    </source>
</evidence>
<dbReference type="PANTHER" id="PTHR22939:SF129">
    <property type="entry name" value="SERINE PROTEASE HTRA2, MITOCHONDRIAL"/>
    <property type="match status" value="1"/>
</dbReference>
<feature type="binding site" evidence="8">
    <location>
        <position position="162"/>
    </location>
    <ligand>
        <name>substrate</name>
    </ligand>
</feature>
<feature type="signal peptide" evidence="10">
    <location>
        <begin position="1"/>
        <end position="20"/>
    </location>
</feature>
<gene>
    <name evidence="12" type="ORF">A2519_17420</name>
</gene>
<evidence type="ECO:0000256" key="7">
    <source>
        <dbReference type="PIRSR" id="PIRSR611782-1"/>
    </source>
</evidence>
<keyword evidence="2" id="KW-0645">Protease</keyword>
<dbReference type="InterPro" id="IPR011782">
    <property type="entry name" value="Pept_S1C_Do"/>
</dbReference>
<evidence type="ECO:0000256" key="5">
    <source>
        <dbReference type="ARBA" id="ARBA00022801"/>
    </source>
</evidence>
<feature type="domain" description="PDZ" evidence="11">
    <location>
        <begin position="394"/>
        <end position="486"/>
    </location>
</feature>
<comment type="caution">
    <text evidence="12">The sequence shown here is derived from an EMBL/GenBank/DDBJ whole genome shotgun (WGS) entry which is preliminary data.</text>
</comment>
<dbReference type="Gene3D" id="2.30.42.10">
    <property type="match status" value="2"/>
</dbReference>
<dbReference type="PANTHER" id="PTHR22939">
    <property type="entry name" value="SERINE PROTEASE FAMILY S1C HTRA-RELATED"/>
    <property type="match status" value="1"/>
</dbReference>
<evidence type="ECO:0000256" key="8">
    <source>
        <dbReference type="PIRSR" id="PIRSR611782-2"/>
    </source>
</evidence>
<feature type="domain" description="PDZ" evidence="11">
    <location>
        <begin position="283"/>
        <end position="352"/>
    </location>
</feature>
<dbReference type="SMART" id="SM00228">
    <property type="entry name" value="PDZ"/>
    <property type="match status" value="2"/>
</dbReference>
<dbReference type="SUPFAM" id="SSF50494">
    <property type="entry name" value="Trypsin-like serine proteases"/>
    <property type="match status" value="1"/>
</dbReference>
<dbReference type="PROSITE" id="PS50106">
    <property type="entry name" value="PDZ"/>
    <property type="match status" value="2"/>
</dbReference>
<evidence type="ECO:0000256" key="3">
    <source>
        <dbReference type="ARBA" id="ARBA00022729"/>
    </source>
</evidence>
<dbReference type="PRINTS" id="PR00834">
    <property type="entry name" value="PROTEASES2C"/>
</dbReference>
<evidence type="ECO:0000313" key="13">
    <source>
        <dbReference type="Proteomes" id="UP000179243"/>
    </source>
</evidence>
<accession>A0A1F7FHS8</accession>
<reference evidence="12 13" key="1">
    <citation type="journal article" date="2016" name="Nat. Commun.">
        <title>Thousands of microbial genomes shed light on interconnected biogeochemical processes in an aquifer system.</title>
        <authorList>
            <person name="Anantharaman K."/>
            <person name="Brown C.T."/>
            <person name="Hug L.A."/>
            <person name="Sharon I."/>
            <person name="Castelle C.J."/>
            <person name="Probst A.J."/>
            <person name="Thomas B.C."/>
            <person name="Singh A."/>
            <person name="Wilkins M.J."/>
            <person name="Karaoz U."/>
            <person name="Brodie E.L."/>
            <person name="Williams K.H."/>
            <person name="Hubbard S.S."/>
            <person name="Banfield J.F."/>
        </authorList>
    </citation>
    <scope>NUCLEOTIDE SEQUENCE [LARGE SCALE GENOMIC DNA]</scope>
</reference>
<dbReference type="Proteomes" id="UP000179243">
    <property type="component" value="Unassembled WGS sequence"/>
</dbReference>
<evidence type="ECO:0000256" key="2">
    <source>
        <dbReference type="ARBA" id="ARBA00022670"/>
    </source>
</evidence>